<organism evidence="2 3">
    <name type="scientific">Moelleriella libera RCEF 2490</name>
    <dbReference type="NCBI Taxonomy" id="1081109"/>
    <lineage>
        <taxon>Eukaryota</taxon>
        <taxon>Fungi</taxon>
        <taxon>Dikarya</taxon>
        <taxon>Ascomycota</taxon>
        <taxon>Pezizomycotina</taxon>
        <taxon>Sordariomycetes</taxon>
        <taxon>Hypocreomycetidae</taxon>
        <taxon>Hypocreales</taxon>
        <taxon>Clavicipitaceae</taxon>
        <taxon>Moelleriella</taxon>
    </lineage>
</organism>
<dbReference type="Proteomes" id="UP000078544">
    <property type="component" value="Unassembled WGS sequence"/>
</dbReference>
<feature type="compositionally biased region" description="Basic and acidic residues" evidence="1">
    <location>
        <begin position="173"/>
        <end position="186"/>
    </location>
</feature>
<feature type="compositionally biased region" description="Basic and acidic residues" evidence="1">
    <location>
        <begin position="272"/>
        <end position="286"/>
    </location>
</feature>
<comment type="caution">
    <text evidence="2">The sequence shown here is derived from an EMBL/GenBank/DDBJ whole genome shotgun (WGS) entry which is preliminary data.</text>
</comment>
<accession>A0A168DB77</accession>
<feature type="region of interest" description="Disordered" evidence="1">
    <location>
        <begin position="128"/>
        <end position="459"/>
    </location>
</feature>
<sequence>MADAMNIQSMLDAGYFTTSRARSNEPRPPPVDRGTFPHSLPLEPVPPPVPVHSQVPRTVYLAPAPADRRAHPPPPTAEDEAESLAREHGPTSGLSTSDEEPPSRGEIDQCPIIMEVHEHNPERRFVIVAETAKDQEPIIDDAPSQDGRASVEEEEESPALTRPPRSGNIQNKETADLSRYGLDRRQSQQVLTPLHTDLNGRRAPSGRSPLTPMDSRPDYFSPRQARTQKDHSPYAGEFSSVPTGREKAHRGTEQAFTVPGTRPSPRWTQRPRSRDGGASRGRHEYDWAPSSARPYVTGSERSQPRRRMTNDAEPRYRDEMRRLNGEPDDRPQLRGRSDASRAKGSPRASRHLSRPREEYPQLPNGHEAPSSKPIVVQETKPKARQERKSEKSGRSRSSSRNRFAASATTAAGGGQAMYETNRFPPRSPAEPIIRQRDSPNGGTRSQLPYPDDDHPHGVGLGIQPAGSETRYSKYSQVYMPELPPFAAKAPDRSLSPLNGIGTAPPTPAAAAIPRTWSPGVFDPQRDGAPADRPIGTYRRYSENQGKDHGEILPECPRQERVAGMVDWLTLPHTRFNICPSCYDTVFAKSQYRALFKPTLWPSNEPIACDFGVSPWYRIAWLLTIKEDIPDLRLLERTANLISTLNREPCPGPNKVSRNWLTVADSYTRKPVADFAVCYQCASIVELLLPNLTGVFEPLDPLPSSGVCDLHFTPDRKEFTLFFDALETTSEKAMQAKRPPNVDELARKLWSLTAGDKCREDTPVLDGYWHTMQFLRDFTVCEKCFDDVVEPKLADGNFIAQNFYQDPQRLPSATCQLYSARMREIFKRSCRRNDPVYLEEKVLQRRRKEKEIYEQLVKLDRSHSNSAWKEDQVGKLIDEWKRWE</sequence>
<feature type="compositionally biased region" description="Basic and acidic residues" evidence="1">
    <location>
        <begin position="308"/>
        <end position="341"/>
    </location>
</feature>
<gene>
    <name evidence="2" type="ORF">AAL_03523</name>
</gene>
<evidence type="ECO:0000313" key="2">
    <source>
        <dbReference type="EMBL" id="KZZ97559.1"/>
    </source>
</evidence>
<keyword evidence="3" id="KW-1185">Reference proteome</keyword>
<feature type="compositionally biased region" description="Low complexity" evidence="1">
    <location>
        <begin position="395"/>
        <end position="410"/>
    </location>
</feature>
<protein>
    <submittedName>
        <fullName evidence="2">Uncharacterized protein</fullName>
    </submittedName>
</protein>
<evidence type="ECO:0000256" key="1">
    <source>
        <dbReference type="SAM" id="MobiDB-lite"/>
    </source>
</evidence>
<feature type="region of interest" description="Disordered" evidence="1">
    <location>
        <begin position="516"/>
        <end position="535"/>
    </location>
</feature>
<feature type="compositionally biased region" description="Basic and acidic residues" evidence="1">
    <location>
        <begin position="379"/>
        <end position="393"/>
    </location>
</feature>
<dbReference type="OrthoDB" id="10259785at2759"/>
<dbReference type="AlphaFoldDB" id="A0A168DB77"/>
<evidence type="ECO:0000313" key="3">
    <source>
        <dbReference type="Proteomes" id="UP000078544"/>
    </source>
</evidence>
<dbReference type="EMBL" id="AZGY01000006">
    <property type="protein sequence ID" value="KZZ97559.1"/>
    <property type="molecule type" value="Genomic_DNA"/>
</dbReference>
<feature type="region of interest" description="Disordered" evidence="1">
    <location>
        <begin position="16"/>
        <end position="114"/>
    </location>
</feature>
<reference evidence="2 3" key="1">
    <citation type="journal article" date="2016" name="Genome Biol. Evol.">
        <title>Divergent and convergent evolution of fungal pathogenicity.</title>
        <authorList>
            <person name="Shang Y."/>
            <person name="Xiao G."/>
            <person name="Zheng P."/>
            <person name="Cen K."/>
            <person name="Zhan S."/>
            <person name="Wang C."/>
        </authorList>
    </citation>
    <scope>NUCLEOTIDE SEQUENCE [LARGE SCALE GENOMIC DNA]</scope>
    <source>
        <strain evidence="2 3">RCEF 2490</strain>
    </source>
</reference>
<name>A0A168DB77_9HYPO</name>
<proteinExistence type="predicted"/>